<comment type="caution">
    <text evidence="1">The sequence shown here is derived from an EMBL/GenBank/DDBJ whole genome shotgun (WGS) entry which is preliminary data.</text>
</comment>
<gene>
    <name evidence="1" type="ORF">EVA_19679</name>
</gene>
<reference evidence="1" key="1">
    <citation type="journal article" date="2012" name="PLoS ONE">
        <title>Gene sets for utilization of primary and secondary nutrition supplies in the distal gut of endangered iberian lynx.</title>
        <authorList>
            <person name="Alcaide M."/>
            <person name="Messina E."/>
            <person name="Richter M."/>
            <person name="Bargiela R."/>
            <person name="Peplies J."/>
            <person name="Huws S.A."/>
            <person name="Newbold C.J."/>
            <person name="Golyshin P.N."/>
            <person name="Simon M.A."/>
            <person name="Lopez G."/>
            <person name="Yakimov M.M."/>
            <person name="Ferrer M."/>
        </authorList>
    </citation>
    <scope>NUCLEOTIDE SEQUENCE</scope>
</reference>
<evidence type="ECO:0008006" key="2">
    <source>
        <dbReference type="Google" id="ProtNLM"/>
    </source>
</evidence>
<organism evidence="1">
    <name type="scientific">gut metagenome</name>
    <dbReference type="NCBI Taxonomy" id="749906"/>
    <lineage>
        <taxon>unclassified sequences</taxon>
        <taxon>metagenomes</taxon>
        <taxon>organismal metagenomes</taxon>
    </lineage>
</organism>
<proteinExistence type="predicted"/>
<feature type="non-terminal residue" evidence="1">
    <location>
        <position position="171"/>
    </location>
</feature>
<accession>J9FXY4</accession>
<name>J9FXY4_9ZZZZ</name>
<dbReference type="AlphaFoldDB" id="J9FXY4"/>
<dbReference type="Gene3D" id="3.30.450.20">
    <property type="entry name" value="PAS domain"/>
    <property type="match status" value="1"/>
</dbReference>
<sequence>MVIMLLMGIIMYMRFSTLSRQETTESSQKLMEQTGESMEDYLVNMRQISDAVYYNVVKENDFYNEREEIQKGMNLLYEANRDKLRTIAIYNKDGSLMAAEPVASQKEDPDVTKQDWYLRAVDKMENIHFSTPHIQNLFDDNSFRYYWVISSSRVVELTENHDSQTGVLLVD</sequence>
<dbReference type="EMBL" id="AMCI01007686">
    <property type="protein sequence ID" value="EJW92214.1"/>
    <property type="molecule type" value="Genomic_DNA"/>
</dbReference>
<protein>
    <recommendedName>
        <fullName evidence="2">Two-component system sensor histidine kinase</fullName>
    </recommendedName>
</protein>
<evidence type="ECO:0000313" key="1">
    <source>
        <dbReference type="EMBL" id="EJW92214.1"/>
    </source>
</evidence>